<organism evidence="8 9">
    <name type="scientific">Pedobacter zeae</name>
    <dbReference type="NCBI Taxonomy" id="1737356"/>
    <lineage>
        <taxon>Bacteria</taxon>
        <taxon>Pseudomonadati</taxon>
        <taxon>Bacteroidota</taxon>
        <taxon>Sphingobacteriia</taxon>
        <taxon>Sphingobacteriales</taxon>
        <taxon>Sphingobacteriaceae</taxon>
        <taxon>Pedobacter</taxon>
    </lineage>
</organism>
<evidence type="ECO:0000313" key="7">
    <source>
        <dbReference type="EMBL" id="GGH09082.1"/>
    </source>
</evidence>
<evidence type="ECO:0000256" key="1">
    <source>
        <dbReference type="ARBA" id="ARBA00004141"/>
    </source>
</evidence>
<dbReference type="InterPro" id="IPR020846">
    <property type="entry name" value="MFS_dom"/>
</dbReference>
<dbReference type="Proteomes" id="UP000642938">
    <property type="component" value="Unassembled WGS sequence"/>
</dbReference>
<feature type="transmembrane region" description="Helical" evidence="5">
    <location>
        <begin position="67"/>
        <end position="87"/>
    </location>
</feature>
<evidence type="ECO:0000256" key="5">
    <source>
        <dbReference type="SAM" id="Phobius"/>
    </source>
</evidence>
<evidence type="ECO:0000256" key="4">
    <source>
        <dbReference type="ARBA" id="ARBA00023136"/>
    </source>
</evidence>
<evidence type="ECO:0000313" key="10">
    <source>
        <dbReference type="Proteomes" id="UP000642938"/>
    </source>
</evidence>
<feature type="transmembrane region" description="Helical" evidence="5">
    <location>
        <begin position="180"/>
        <end position="197"/>
    </location>
</feature>
<keyword evidence="4 5" id="KW-0472">Membrane</keyword>
<keyword evidence="3 5" id="KW-1133">Transmembrane helix</keyword>
<sequence>MEESTQDREILVQEEDRPVLVQSSPKQVRLAISAFYFMQGVCFASWASRIPTFKAAMGLNDAELGSILFALPAGQIITMFFSAKLTTHFGSKKMLRATAPLYAIALTFLALATTGWQLAAFLVLFGITGNLCNIALNTQGVAGENYYGKPIMSSFHGAWSIGNLTGALIALGLVNLKLGMYTHFWIIALISLTNVAFSSKKLLDYNRKPEAQVEKTKFFTMPQGVLVLLGIIAFCSMATEGTMFDWSAIYFEDVVKLPHNKAIIGYASFMFMMASGRFLGVYLIGKFGRKNLLQISGAIISIGMALAVLFPYIIIAILGFMLIGLGVSSIVPMVYSIAGNNKKVPAGKAITMVSSIGYFAFLFGPPLIGYVSQLSSLRYSFGIISVFGLLITFLVTKIKAIN</sequence>
<dbReference type="InterPro" id="IPR011701">
    <property type="entry name" value="MFS"/>
</dbReference>
<dbReference type="PANTHER" id="PTHR23514">
    <property type="entry name" value="BYPASS OF STOP CODON PROTEIN 6"/>
    <property type="match status" value="1"/>
</dbReference>
<comment type="subcellular location">
    <subcellularLocation>
        <location evidence="1">Membrane</location>
        <topology evidence="1">Multi-pass membrane protein</topology>
    </subcellularLocation>
</comment>
<reference evidence="10" key="2">
    <citation type="journal article" date="2019" name="Int. J. Syst. Evol. Microbiol.">
        <title>The Global Catalogue of Microorganisms (GCM) 10K type strain sequencing project: providing services to taxonomists for standard genome sequencing and annotation.</title>
        <authorList>
            <consortium name="The Broad Institute Genomics Platform"/>
            <consortium name="The Broad Institute Genome Sequencing Center for Infectious Disease"/>
            <person name="Wu L."/>
            <person name="Ma J."/>
        </authorList>
    </citation>
    <scope>NUCLEOTIDE SEQUENCE [LARGE SCALE GENOMIC DNA]</scope>
    <source>
        <strain evidence="10">CGMCC 1.15287</strain>
    </source>
</reference>
<name>A0A7W6KC10_9SPHI</name>
<feature type="transmembrane region" description="Helical" evidence="5">
    <location>
        <begin position="320"/>
        <end position="338"/>
    </location>
</feature>
<dbReference type="Proteomes" id="UP000532273">
    <property type="component" value="Unassembled WGS sequence"/>
</dbReference>
<evidence type="ECO:0000256" key="3">
    <source>
        <dbReference type="ARBA" id="ARBA00022989"/>
    </source>
</evidence>
<dbReference type="EMBL" id="BMHZ01000003">
    <property type="protein sequence ID" value="GGH09082.1"/>
    <property type="molecule type" value="Genomic_DNA"/>
</dbReference>
<gene>
    <name evidence="7" type="ORF">GCM10007422_27010</name>
    <name evidence="8" type="ORF">GGQ60_002921</name>
</gene>
<keyword evidence="10" id="KW-1185">Reference proteome</keyword>
<reference evidence="7" key="1">
    <citation type="journal article" date="2014" name="Int. J. Syst. Evol. Microbiol.">
        <title>Complete genome of a new Firmicutes species belonging to the dominant human colonic microbiota ('Ruminococcus bicirculans') reveals two chromosomes and a selective capacity to utilize plant glucans.</title>
        <authorList>
            <consortium name="NISC Comparative Sequencing Program"/>
            <person name="Wegmann U."/>
            <person name="Louis P."/>
            <person name="Goesmann A."/>
            <person name="Henrissat B."/>
            <person name="Duncan S.H."/>
            <person name="Flint H.J."/>
        </authorList>
    </citation>
    <scope>NUCLEOTIDE SEQUENCE</scope>
    <source>
        <strain evidence="7">CGMCC 1.15287</strain>
    </source>
</reference>
<reference evidence="8 9" key="3">
    <citation type="submission" date="2020-08" db="EMBL/GenBank/DDBJ databases">
        <title>Genomic Encyclopedia of Type Strains, Phase IV (KMG-IV): sequencing the most valuable type-strain genomes for metagenomic binning, comparative biology and taxonomic classification.</title>
        <authorList>
            <person name="Goeker M."/>
        </authorList>
    </citation>
    <scope>NUCLEOTIDE SEQUENCE [LARGE SCALE GENOMIC DNA]</scope>
    <source>
        <strain evidence="8 9">DSM 100774</strain>
    </source>
</reference>
<evidence type="ECO:0000259" key="6">
    <source>
        <dbReference type="PROSITE" id="PS50850"/>
    </source>
</evidence>
<feature type="transmembrane region" description="Helical" evidence="5">
    <location>
        <begin position="350"/>
        <end position="371"/>
    </location>
</feature>
<dbReference type="RefSeq" id="WP_183765438.1">
    <property type="nucleotide sequence ID" value="NZ_BMHZ01000003.1"/>
</dbReference>
<reference evidence="7" key="4">
    <citation type="submission" date="2024-05" db="EMBL/GenBank/DDBJ databases">
        <authorList>
            <person name="Sun Q."/>
            <person name="Zhou Y."/>
        </authorList>
    </citation>
    <scope>NUCLEOTIDE SEQUENCE</scope>
    <source>
        <strain evidence="7">CGMCC 1.15287</strain>
    </source>
</reference>
<proteinExistence type="predicted"/>
<evidence type="ECO:0000313" key="9">
    <source>
        <dbReference type="Proteomes" id="UP000532273"/>
    </source>
</evidence>
<feature type="transmembrane region" description="Helical" evidence="5">
    <location>
        <begin position="157"/>
        <end position="174"/>
    </location>
</feature>
<dbReference type="CDD" id="cd17393">
    <property type="entry name" value="MFS_MosC_like"/>
    <property type="match status" value="1"/>
</dbReference>
<dbReference type="SUPFAM" id="SSF103473">
    <property type="entry name" value="MFS general substrate transporter"/>
    <property type="match status" value="1"/>
</dbReference>
<feature type="transmembrane region" description="Helical" evidence="5">
    <location>
        <begin position="218"/>
        <end position="239"/>
    </location>
</feature>
<dbReference type="AlphaFoldDB" id="A0A7W6KC10"/>
<dbReference type="GO" id="GO:0022857">
    <property type="term" value="F:transmembrane transporter activity"/>
    <property type="evidence" value="ECO:0007669"/>
    <property type="project" value="InterPro"/>
</dbReference>
<comment type="caution">
    <text evidence="8">The sequence shown here is derived from an EMBL/GenBank/DDBJ whole genome shotgun (WGS) entry which is preliminary data.</text>
</comment>
<accession>A0A7W6KC10</accession>
<keyword evidence="2 5" id="KW-0812">Transmembrane</keyword>
<dbReference type="Pfam" id="PF07690">
    <property type="entry name" value="MFS_1"/>
    <property type="match status" value="1"/>
</dbReference>
<dbReference type="GO" id="GO:0016020">
    <property type="term" value="C:membrane"/>
    <property type="evidence" value="ECO:0007669"/>
    <property type="project" value="UniProtKB-SubCell"/>
</dbReference>
<dbReference type="InterPro" id="IPR051788">
    <property type="entry name" value="MFS_Transporter"/>
</dbReference>
<feature type="transmembrane region" description="Helical" evidence="5">
    <location>
        <begin position="263"/>
        <end position="285"/>
    </location>
</feature>
<dbReference type="InterPro" id="IPR036259">
    <property type="entry name" value="MFS_trans_sf"/>
</dbReference>
<dbReference type="PANTHER" id="PTHR23514:SF13">
    <property type="entry name" value="INNER MEMBRANE PROTEIN YBJJ"/>
    <property type="match status" value="1"/>
</dbReference>
<protein>
    <submittedName>
        <fullName evidence="8">MFS family permease</fullName>
    </submittedName>
    <submittedName>
        <fullName evidence="7">MFS transporter</fullName>
    </submittedName>
</protein>
<dbReference type="EMBL" id="JACIEF010000003">
    <property type="protein sequence ID" value="MBB4108912.1"/>
    <property type="molecule type" value="Genomic_DNA"/>
</dbReference>
<feature type="transmembrane region" description="Helical" evidence="5">
    <location>
        <begin position="292"/>
        <end position="314"/>
    </location>
</feature>
<feature type="domain" description="Major facilitator superfamily (MFS) profile" evidence="6">
    <location>
        <begin position="28"/>
        <end position="400"/>
    </location>
</feature>
<evidence type="ECO:0000313" key="8">
    <source>
        <dbReference type="EMBL" id="MBB4108912.1"/>
    </source>
</evidence>
<dbReference type="PROSITE" id="PS50850">
    <property type="entry name" value="MFS"/>
    <property type="match status" value="1"/>
</dbReference>
<dbReference type="Gene3D" id="1.20.1250.20">
    <property type="entry name" value="MFS general substrate transporter like domains"/>
    <property type="match status" value="2"/>
</dbReference>
<evidence type="ECO:0000256" key="2">
    <source>
        <dbReference type="ARBA" id="ARBA00022692"/>
    </source>
</evidence>
<feature type="transmembrane region" description="Helical" evidence="5">
    <location>
        <begin position="377"/>
        <end position="396"/>
    </location>
</feature>